<dbReference type="PROSITE" id="PS01315">
    <property type="entry name" value="CDS"/>
    <property type="match status" value="1"/>
</dbReference>
<evidence type="ECO:0000256" key="14">
    <source>
        <dbReference type="ARBA" id="ARBA00023098"/>
    </source>
</evidence>
<evidence type="ECO:0000256" key="6">
    <source>
        <dbReference type="ARBA" id="ARBA00012487"/>
    </source>
</evidence>
<feature type="transmembrane region" description="Helical" evidence="20">
    <location>
        <begin position="397"/>
        <end position="413"/>
    </location>
</feature>
<comment type="pathway">
    <text evidence="4">Lipid metabolism.</text>
</comment>
<dbReference type="PANTHER" id="PTHR46382:SF1">
    <property type="entry name" value="PHOSPHATIDATE CYTIDYLYLTRANSFERASE"/>
    <property type="match status" value="1"/>
</dbReference>
<keyword evidence="22" id="KW-1185">Reference proteome</keyword>
<keyword evidence="9" id="KW-0444">Lipid biosynthesis</keyword>
<comment type="catalytic activity">
    <reaction evidence="1 18">
        <text>a 1,2-diacyl-sn-glycero-3-phosphate + CTP + H(+) = a CDP-1,2-diacyl-sn-glycerol + diphosphate</text>
        <dbReference type="Rhea" id="RHEA:16229"/>
        <dbReference type="ChEBI" id="CHEBI:15378"/>
        <dbReference type="ChEBI" id="CHEBI:33019"/>
        <dbReference type="ChEBI" id="CHEBI:37563"/>
        <dbReference type="ChEBI" id="CHEBI:58332"/>
        <dbReference type="ChEBI" id="CHEBI:58608"/>
        <dbReference type="EC" id="2.7.7.41"/>
    </reaction>
</comment>
<evidence type="ECO:0000256" key="20">
    <source>
        <dbReference type="SAM" id="Phobius"/>
    </source>
</evidence>
<sequence>MSHVDPYGGSAEPRGWQRPEQPPGPEWSRGPGRQDGPTGRRRPAGDDDAWARARHGGAAPDAYSAPTDSYPVTSEPRPATPGAYPPPVGAYPGAPSPAGPAETYPGTPGGYPGPGTGYPGPGNDYPGPGNDYPGPGNDYPGPGNGYPEPGNDYPAGPADGFPEPANGYPAGPANGYPRGPANGYPAGPVDGYPPGPANGYPSGAMDDRPSGPVDDFRGAGEGYPDAGRRAGGSTGHRNGHLAEGVPDPTAEWRSAESAGDRPGGPDDGVQAYRNGAGRRDGGDRRDGDDLVGAGPGVDPPTNPVGWPLVDPEPEPDPSARRGPGRRRATRSGKPAGQSRAGRNLPAAIGVGLGLGAAIVVPLFLFRPAFLAVVALAVGIGIWEMTRAVRPAGMHPPLVPLVGGGLLMVGLAWWAGPDALSLGLLVTVLATMVWRLGDGPAGYQRDMIAATLIAVYVSFLGGFAALLAAEPADGELRVLVTLVAVVLSDTGGYAAGVAFGKHPMAPSVSPKKSWEGFAGSVLAAAVGSSVLLALLLDVELWWGALFGVAVSVAAVLGDLAESMIKRDLKVKDMSNLLPGHGGLMDRLDSILFAVPTAYLLLAIFVQPG</sequence>
<evidence type="ECO:0000256" key="17">
    <source>
        <dbReference type="ARBA" id="ARBA00023264"/>
    </source>
</evidence>
<dbReference type="InterPro" id="IPR000374">
    <property type="entry name" value="PC_trans"/>
</dbReference>
<evidence type="ECO:0000256" key="3">
    <source>
        <dbReference type="ARBA" id="ARBA00005119"/>
    </source>
</evidence>
<keyword evidence="14" id="KW-0443">Lipid metabolism</keyword>
<evidence type="ECO:0000256" key="10">
    <source>
        <dbReference type="ARBA" id="ARBA00022679"/>
    </source>
</evidence>
<dbReference type="EC" id="2.7.7.41" evidence="6 18"/>
<accession>A0ABQ4DVT7</accession>
<evidence type="ECO:0000313" key="21">
    <source>
        <dbReference type="EMBL" id="GIG86565.1"/>
    </source>
</evidence>
<feature type="transmembrane region" description="Helical" evidence="20">
    <location>
        <begin position="419"/>
        <end position="436"/>
    </location>
</feature>
<evidence type="ECO:0000256" key="8">
    <source>
        <dbReference type="ARBA" id="ARBA00022475"/>
    </source>
</evidence>
<dbReference type="GO" id="GO:0016779">
    <property type="term" value="F:nucleotidyltransferase activity"/>
    <property type="evidence" value="ECO:0007669"/>
    <property type="project" value="UniProtKB-KW"/>
</dbReference>
<feature type="transmembrane region" description="Helical" evidence="20">
    <location>
        <begin position="586"/>
        <end position="604"/>
    </location>
</feature>
<evidence type="ECO:0000256" key="4">
    <source>
        <dbReference type="ARBA" id="ARBA00005189"/>
    </source>
</evidence>
<evidence type="ECO:0000256" key="12">
    <source>
        <dbReference type="ARBA" id="ARBA00022695"/>
    </source>
</evidence>
<feature type="compositionally biased region" description="Pro residues" evidence="19">
    <location>
        <begin position="83"/>
        <end position="98"/>
    </location>
</feature>
<feature type="compositionally biased region" description="Basic and acidic residues" evidence="19">
    <location>
        <begin position="205"/>
        <end position="218"/>
    </location>
</feature>
<keyword evidence="13 20" id="KW-1133">Transmembrane helix</keyword>
<feature type="transmembrane region" description="Helical" evidence="20">
    <location>
        <begin position="474"/>
        <end position="494"/>
    </location>
</feature>
<dbReference type="Proteomes" id="UP000646749">
    <property type="component" value="Unassembled WGS sequence"/>
</dbReference>
<dbReference type="EMBL" id="BONW01000005">
    <property type="protein sequence ID" value="GIG86565.1"/>
    <property type="molecule type" value="Genomic_DNA"/>
</dbReference>
<feature type="region of interest" description="Disordered" evidence="19">
    <location>
        <begin position="1"/>
        <end position="341"/>
    </location>
</feature>
<evidence type="ECO:0000256" key="7">
    <source>
        <dbReference type="ARBA" id="ARBA00019373"/>
    </source>
</evidence>
<name>A0ABQ4DVT7_9ACTN</name>
<keyword evidence="12 18" id="KW-0548">Nucleotidyltransferase</keyword>
<feature type="compositionally biased region" description="Basic and acidic residues" evidence="19">
    <location>
        <begin position="277"/>
        <end position="288"/>
    </location>
</feature>
<evidence type="ECO:0000256" key="2">
    <source>
        <dbReference type="ARBA" id="ARBA00004651"/>
    </source>
</evidence>
<reference evidence="21 22" key="1">
    <citation type="submission" date="2021-01" db="EMBL/GenBank/DDBJ databases">
        <title>Whole genome shotgun sequence of Plantactinospora endophytica NBRC 110450.</title>
        <authorList>
            <person name="Komaki H."/>
            <person name="Tamura T."/>
        </authorList>
    </citation>
    <scope>NUCLEOTIDE SEQUENCE [LARGE SCALE GENOMIC DNA]</scope>
    <source>
        <strain evidence="21 22">NBRC 110450</strain>
    </source>
</reference>
<keyword evidence="8" id="KW-1003">Cell membrane</keyword>
<evidence type="ECO:0000256" key="5">
    <source>
        <dbReference type="ARBA" id="ARBA00010185"/>
    </source>
</evidence>
<keyword evidence="10 18" id="KW-0808">Transferase</keyword>
<feature type="transmembrane region" description="Helical" evidence="20">
    <location>
        <begin position="515"/>
        <end position="534"/>
    </location>
</feature>
<evidence type="ECO:0000256" key="15">
    <source>
        <dbReference type="ARBA" id="ARBA00023136"/>
    </source>
</evidence>
<keyword evidence="15 20" id="KW-0472">Membrane</keyword>
<evidence type="ECO:0000256" key="1">
    <source>
        <dbReference type="ARBA" id="ARBA00001698"/>
    </source>
</evidence>
<evidence type="ECO:0000313" key="22">
    <source>
        <dbReference type="Proteomes" id="UP000646749"/>
    </source>
</evidence>
<organism evidence="21 22">
    <name type="scientific">Plantactinospora endophytica</name>
    <dbReference type="NCBI Taxonomy" id="673535"/>
    <lineage>
        <taxon>Bacteria</taxon>
        <taxon>Bacillati</taxon>
        <taxon>Actinomycetota</taxon>
        <taxon>Actinomycetes</taxon>
        <taxon>Micromonosporales</taxon>
        <taxon>Micromonosporaceae</taxon>
        <taxon>Plantactinospora</taxon>
    </lineage>
</organism>
<evidence type="ECO:0000256" key="19">
    <source>
        <dbReference type="SAM" id="MobiDB-lite"/>
    </source>
</evidence>
<evidence type="ECO:0000256" key="13">
    <source>
        <dbReference type="ARBA" id="ARBA00022989"/>
    </source>
</evidence>
<evidence type="ECO:0000256" key="16">
    <source>
        <dbReference type="ARBA" id="ARBA00023209"/>
    </source>
</evidence>
<comment type="similarity">
    <text evidence="5 18">Belongs to the CDS family.</text>
</comment>
<feature type="compositionally biased region" description="Gly residues" evidence="19">
    <location>
        <begin position="107"/>
        <end position="120"/>
    </location>
</feature>
<keyword evidence="16" id="KW-0594">Phospholipid biosynthesis</keyword>
<comment type="pathway">
    <text evidence="3 18">Phospholipid metabolism; CDP-diacylglycerol biosynthesis; CDP-diacylglycerol from sn-glycerol 3-phosphate: step 3/3.</text>
</comment>
<evidence type="ECO:0000256" key="18">
    <source>
        <dbReference type="RuleBase" id="RU003938"/>
    </source>
</evidence>
<evidence type="ECO:0000256" key="11">
    <source>
        <dbReference type="ARBA" id="ARBA00022692"/>
    </source>
</evidence>
<dbReference type="Pfam" id="PF01148">
    <property type="entry name" value="CTP_transf_1"/>
    <property type="match status" value="1"/>
</dbReference>
<dbReference type="PANTHER" id="PTHR46382">
    <property type="entry name" value="PHOSPHATIDATE CYTIDYLYLTRANSFERASE"/>
    <property type="match status" value="1"/>
</dbReference>
<evidence type="ECO:0000256" key="9">
    <source>
        <dbReference type="ARBA" id="ARBA00022516"/>
    </source>
</evidence>
<feature type="transmembrane region" description="Helical" evidence="20">
    <location>
        <begin position="343"/>
        <end position="362"/>
    </location>
</feature>
<feature type="transmembrane region" description="Helical" evidence="20">
    <location>
        <begin position="448"/>
        <end position="468"/>
    </location>
</feature>
<feature type="transmembrane region" description="Helical" evidence="20">
    <location>
        <begin position="368"/>
        <end position="385"/>
    </location>
</feature>
<comment type="subcellular location">
    <subcellularLocation>
        <location evidence="2">Cell membrane</location>
        <topology evidence="2">Multi-pass membrane protein</topology>
    </subcellularLocation>
</comment>
<gene>
    <name evidence="21" type="primary">cdsA</name>
    <name evidence="21" type="ORF">Pen02_15010</name>
</gene>
<keyword evidence="17" id="KW-1208">Phospholipid metabolism</keyword>
<protein>
    <recommendedName>
        <fullName evidence="7 18">Phosphatidate cytidylyltransferase</fullName>
        <ecNumber evidence="6 18">2.7.7.41</ecNumber>
    </recommendedName>
</protein>
<proteinExistence type="inferred from homology"/>
<feature type="compositionally biased region" description="Low complexity" evidence="19">
    <location>
        <begin position="121"/>
        <end position="154"/>
    </location>
</feature>
<comment type="caution">
    <text evidence="21">The sequence shown here is derived from an EMBL/GenBank/DDBJ whole genome shotgun (WGS) entry which is preliminary data.</text>
</comment>
<keyword evidence="11 18" id="KW-0812">Transmembrane</keyword>
<feature type="transmembrane region" description="Helical" evidence="20">
    <location>
        <begin position="540"/>
        <end position="559"/>
    </location>
</feature>